<accession>A0A9R1XWJ2</accession>
<evidence type="ECO:0000313" key="3">
    <source>
        <dbReference type="Proteomes" id="UP000235145"/>
    </source>
</evidence>
<evidence type="ECO:0000256" key="1">
    <source>
        <dbReference type="SAM" id="Phobius"/>
    </source>
</evidence>
<reference evidence="2 3" key="1">
    <citation type="journal article" date="2017" name="Nat. Commun.">
        <title>Genome assembly with in vitro proximity ligation data and whole-genome triplication in lettuce.</title>
        <authorList>
            <person name="Reyes-Chin-Wo S."/>
            <person name="Wang Z."/>
            <person name="Yang X."/>
            <person name="Kozik A."/>
            <person name="Arikit S."/>
            <person name="Song C."/>
            <person name="Xia L."/>
            <person name="Froenicke L."/>
            <person name="Lavelle D.O."/>
            <person name="Truco M.J."/>
            <person name="Xia R."/>
            <person name="Zhu S."/>
            <person name="Xu C."/>
            <person name="Xu H."/>
            <person name="Xu X."/>
            <person name="Cox K."/>
            <person name="Korf I."/>
            <person name="Meyers B.C."/>
            <person name="Michelmore R.W."/>
        </authorList>
    </citation>
    <scope>NUCLEOTIDE SEQUENCE [LARGE SCALE GENOMIC DNA]</scope>
    <source>
        <strain evidence="3">cv. Salinas</strain>
        <tissue evidence="2">Seedlings</tissue>
    </source>
</reference>
<comment type="caution">
    <text evidence="2">The sequence shown here is derived from an EMBL/GenBank/DDBJ whole genome shotgun (WGS) entry which is preliminary data.</text>
</comment>
<protein>
    <submittedName>
        <fullName evidence="2">Uncharacterized protein</fullName>
    </submittedName>
</protein>
<name>A0A9R1XWJ2_LACSA</name>
<keyword evidence="3" id="KW-1185">Reference proteome</keyword>
<dbReference type="Proteomes" id="UP000235145">
    <property type="component" value="Unassembled WGS sequence"/>
</dbReference>
<dbReference type="EMBL" id="NBSK02000002">
    <property type="protein sequence ID" value="KAJ0222257.1"/>
    <property type="molecule type" value="Genomic_DNA"/>
</dbReference>
<keyword evidence="1" id="KW-0472">Membrane</keyword>
<evidence type="ECO:0000313" key="2">
    <source>
        <dbReference type="EMBL" id="KAJ0222257.1"/>
    </source>
</evidence>
<gene>
    <name evidence="2" type="ORF">LSAT_V11C200060070</name>
</gene>
<proteinExistence type="predicted"/>
<sequence length="129" mass="15376">MHIDDYIVVFENDKNAISEALIFYETHAIRKYWMIILTLYGVIVLLFKKRRIFNVFPTLDFPNHPIINIAFFNSCRYIKFHGYETCTNQNVLLDGSRCITLDYLLMFDHVDNSIIVVPEELMYQIIKEM</sequence>
<feature type="transmembrane region" description="Helical" evidence="1">
    <location>
        <begin position="31"/>
        <end position="47"/>
    </location>
</feature>
<keyword evidence="1" id="KW-0812">Transmembrane</keyword>
<keyword evidence="1" id="KW-1133">Transmembrane helix</keyword>
<organism evidence="2 3">
    <name type="scientific">Lactuca sativa</name>
    <name type="common">Garden lettuce</name>
    <dbReference type="NCBI Taxonomy" id="4236"/>
    <lineage>
        <taxon>Eukaryota</taxon>
        <taxon>Viridiplantae</taxon>
        <taxon>Streptophyta</taxon>
        <taxon>Embryophyta</taxon>
        <taxon>Tracheophyta</taxon>
        <taxon>Spermatophyta</taxon>
        <taxon>Magnoliopsida</taxon>
        <taxon>eudicotyledons</taxon>
        <taxon>Gunneridae</taxon>
        <taxon>Pentapetalae</taxon>
        <taxon>asterids</taxon>
        <taxon>campanulids</taxon>
        <taxon>Asterales</taxon>
        <taxon>Asteraceae</taxon>
        <taxon>Cichorioideae</taxon>
        <taxon>Cichorieae</taxon>
        <taxon>Lactucinae</taxon>
        <taxon>Lactuca</taxon>
    </lineage>
</organism>
<dbReference type="AlphaFoldDB" id="A0A9R1XWJ2"/>